<dbReference type="Pfam" id="PF08838">
    <property type="entry name" value="DUF1811"/>
    <property type="match status" value="1"/>
</dbReference>
<dbReference type="SUPFAM" id="SSF101697">
    <property type="entry name" value="Hypothetical protein YfhH"/>
    <property type="match status" value="1"/>
</dbReference>
<reference evidence="2" key="1">
    <citation type="journal article" date="2014" name="Int. J. Syst. Evol. Microbiol.">
        <title>Complete genome sequence of Corynebacterium casei LMG S-19264T (=DSM 44701T), isolated from a smear-ripened cheese.</title>
        <authorList>
            <consortium name="US DOE Joint Genome Institute (JGI-PGF)"/>
            <person name="Walter F."/>
            <person name="Albersmeier A."/>
            <person name="Kalinowski J."/>
            <person name="Ruckert C."/>
        </authorList>
    </citation>
    <scope>NUCLEOTIDE SEQUENCE</scope>
    <source>
        <strain evidence="2">CGMCC 1.12698</strain>
    </source>
</reference>
<dbReference type="AlphaFoldDB" id="A0A917AVE1"/>
<dbReference type="Gene3D" id="1.10.287.880">
    <property type="entry name" value="Hypothetical protein YfhH domain"/>
    <property type="match status" value="1"/>
</dbReference>
<comment type="caution">
    <text evidence="2">The sequence shown here is derived from an EMBL/GenBank/DDBJ whole genome shotgun (WGS) entry which is preliminary data.</text>
</comment>
<keyword evidence="3" id="KW-1185">Reference proteome</keyword>
<dbReference type="EMBL" id="BMFK01000003">
    <property type="protein sequence ID" value="GGE78395.1"/>
    <property type="molecule type" value="Genomic_DNA"/>
</dbReference>
<name>A0A917AVE1_9BACI</name>
<keyword evidence="1" id="KW-0175">Coiled coil</keyword>
<evidence type="ECO:0000313" key="2">
    <source>
        <dbReference type="EMBL" id="GGE78395.1"/>
    </source>
</evidence>
<evidence type="ECO:0008006" key="4">
    <source>
        <dbReference type="Google" id="ProtNLM"/>
    </source>
</evidence>
<evidence type="ECO:0000313" key="3">
    <source>
        <dbReference type="Proteomes" id="UP000605259"/>
    </source>
</evidence>
<reference evidence="2" key="2">
    <citation type="submission" date="2020-09" db="EMBL/GenBank/DDBJ databases">
        <authorList>
            <person name="Sun Q."/>
            <person name="Zhou Y."/>
        </authorList>
    </citation>
    <scope>NUCLEOTIDE SEQUENCE</scope>
    <source>
        <strain evidence="2">CGMCC 1.12698</strain>
    </source>
</reference>
<dbReference type="InterPro" id="IPR036289">
    <property type="entry name" value="YfhH"/>
</dbReference>
<dbReference type="Gene3D" id="2.30.30.340">
    <property type="entry name" value="Hypothetical protein YfhH like domains"/>
    <property type="match status" value="1"/>
</dbReference>
<dbReference type="Proteomes" id="UP000605259">
    <property type="component" value="Unassembled WGS sequence"/>
</dbReference>
<feature type="coiled-coil region" evidence="1">
    <location>
        <begin position="3"/>
        <end position="30"/>
    </location>
</feature>
<proteinExistence type="predicted"/>
<organism evidence="2 3">
    <name type="scientific">Priestia taiwanensis</name>
    <dbReference type="NCBI Taxonomy" id="1347902"/>
    <lineage>
        <taxon>Bacteria</taxon>
        <taxon>Bacillati</taxon>
        <taxon>Bacillota</taxon>
        <taxon>Bacilli</taxon>
        <taxon>Bacillales</taxon>
        <taxon>Bacillaceae</taxon>
        <taxon>Priestia</taxon>
    </lineage>
</organism>
<gene>
    <name evidence="2" type="ORF">GCM10007140_30000</name>
</gene>
<accession>A0A917AVE1</accession>
<evidence type="ECO:0000256" key="1">
    <source>
        <dbReference type="SAM" id="Coils"/>
    </source>
</evidence>
<dbReference type="InterPro" id="IPR014938">
    <property type="entry name" value="YfhH-like"/>
</dbReference>
<sequence>MTKRFSQMTREELQQEIMKMKQEARKIGAKQMYNEYEVLCRKITMAQSYLLDPNNFPINETYELIDVPNARFVLQYMNGIFGWGHLEGKEEEIGIPIALLKRIR</sequence>
<protein>
    <recommendedName>
        <fullName evidence="4">Transcription regulator</fullName>
    </recommendedName>
</protein>
<dbReference type="RefSeq" id="WP_188389319.1">
    <property type="nucleotide sequence ID" value="NZ_BMFK01000003.1"/>
</dbReference>